<evidence type="ECO:0000256" key="2">
    <source>
        <dbReference type="ARBA" id="ARBA00004170"/>
    </source>
</evidence>
<evidence type="ECO:0000256" key="8">
    <source>
        <dbReference type="ARBA" id="ARBA00022737"/>
    </source>
</evidence>
<evidence type="ECO:0000259" key="14">
    <source>
        <dbReference type="Pfam" id="PF00931"/>
    </source>
</evidence>
<evidence type="ECO:0000256" key="10">
    <source>
        <dbReference type="ARBA" id="ARBA00022821"/>
    </source>
</evidence>
<keyword evidence="8" id="KW-0677">Repeat</keyword>
<organism evidence="16 17">
    <name type="scientific">Anisodus tanguticus</name>
    <dbReference type="NCBI Taxonomy" id="243964"/>
    <lineage>
        <taxon>Eukaryota</taxon>
        <taxon>Viridiplantae</taxon>
        <taxon>Streptophyta</taxon>
        <taxon>Embryophyta</taxon>
        <taxon>Tracheophyta</taxon>
        <taxon>Spermatophyta</taxon>
        <taxon>Magnoliopsida</taxon>
        <taxon>eudicotyledons</taxon>
        <taxon>Gunneridae</taxon>
        <taxon>Pentapetalae</taxon>
        <taxon>asterids</taxon>
        <taxon>lamiids</taxon>
        <taxon>Solanales</taxon>
        <taxon>Solanaceae</taxon>
        <taxon>Solanoideae</taxon>
        <taxon>Hyoscyameae</taxon>
        <taxon>Anisodus</taxon>
    </lineage>
</organism>
<evidence type="ECO:0000256" key="6">
    <source>
        <dbReference type="ARBA" id="ARBA00022614"/>
    </source>
</evidence>
<feature type="domain" description="NB-ARC" evidence="14">
    <location>
        <begin position="260"/>
        <end position="320"/>
    </location>
</feature>
<dbReference type="EMBL" id="JAVYJV010000017">
    <property type="protein sequence ID" value="KAK4349567.1"/>
    <property type="molecule type" value="Genomic_DNA"/>
</dbReference>
<keyword evidence="9" id="KW-0547">Nucleotide-binding</keyword>
<accession>A0AAE1UZR2</accession>
<dbReference type="Gene3D" id="1.20.5.4130">
    <property type="match status" value="1"/>
</dbReference>
<evidence type="ECO:0000256" key="1">
    <source>
        <dbReference type="ARBA" id="ARBA00002074"/>
    </source>
</evidence>
<dbReference type="GO" id="GO:0009626">
    <property type="term" value="P:plant-type hypersensitive response"/>
    <property type="evidence" value="ECO:0007669"/>
    <property type="project" value="UniProtKB-KW"/>
</dbReference>
<dbReference type="PANTHER" id="PTHR23155:SF1152">
    <property type="entry name" value="AAA+ ATPASE DOMAIN-CONTAINING PROTEIN"/>
    <property type="match status" value="1"/>
</dbReference>
<dbReference type="GO" id="GO:0043531">
    <property type="term" value="F:ADP binding"/>
    <property type="evidence" value="ECO:0007669"/>
    <property type="project" value="InterPro"/>
</dbReference>
<dbReference type="InterPro" id="IPR032675">
    <property type="entry name" value="LRR_dom_sf"/>
</dbReference>
<dbReference type="InterPro" id="IPR027417">
    <property type="entry name" value="P-loop_NTPase"/>
</dbReference>
<dbReference type="Gene3D" id="3.40.50.300">
    <property type="entry name" value="P-loop containing nucleotide triphosphate hydrolases"/>
    <property type="match status" value="1"/>
</dbReference>
<evidence type="ECO:0008006" key="18">
    <source>
        <dbReference type="Google" id="ProtNLM"/>
    </source>
</evidence>
<dbReference type="GO" id="GO:0016020">
    <property type="term" value="C:membrane"/>
    <property type="evidence" value="ECO:0007669"/>
    <property type="project" value="UniProtKB-SubCell"/>
</dbReference>
<dbReference type="Pfam" id="PF23559">
    <property type="entry name" value="WHD_DRP"/>
    <property type="match status" value="1"/>
</dbReference>
<evidence type="ECO:0000256" key="9">
    <source>
        <dbReference type="ARBA" id="ARBA00022741"/>
    </source>
</evidence>
<dbReference type="GO" id="GO:0005524">
    <property type="term" value="F:ATP binding"/>
    <property type="evidence" value="ECO:0007669"/>
    <property type="project" value="UniProtKB-KW"/>
</dbReference>
<dbReference type="SUPFAM" id="SSF52540">
    <property type="entry name" value="P-loop containing nucleoside triphosphate hydrolases"/>
    <property type="match status" value="1"/>
</dbReference>
<evidence type="ECO:0000313" key="16">
    <source>
        <dbReference type="EMBL" id="KAK4349567.1"/>
    </source>
</evidence>
<evidence type="ECO:0000256" key="12">
    <source>
        <dbReference type="ARBA" id="ARBA00023054"/>
    </source>
</evidence>
<protein>
    <recommendedName>
        <fullName evidence="18">NB-ARC domain-containing protein</fullName>
    </recommendedName>
</protein>
<keyword evidence="17" id="KW-1185">Reference proteome</keyword>
<comment type="similarity">
    <text evidence="4">Belongs to the disease resistance NB-LRR family.</text>
</comment>
<keyword evidence="6" id="KW-0433">Leucine-rich repeat</keyword>
<dbReference type="Gene3D" id="1.10.10.10">
    <property type="entry name" value="Winged helix-like DNA-binding domain superfamily/Winged helix DNA-binding domain"/>
    <property type="match status" value="1"/>
</dbReference>
<dbReference type="GO" id="GO:0005737">
    <property type="term" value="C:cytoplasm"/>
    <property type="evidence" value="ECO:0007669"/>
    <property type="project" value="UniProtKB-SubCell"/>
</dbReference>
<dbReference type="SUPFAM" id="SSF52058">
    <property type="entry name" value="L domain-like"/>
    <property type="match status" value="1"/>
</dbReference>
<dbReference type="Pfam" id="PF00931">
    <property type="entry name" value="NB-ARC"/>
    <property type="match status" value="1"/>
</dbReference>
<evidence type="ECO:0000256" key="3">
    <source>
        <dbReference type="ARBA" id="ARBA00004496"/>
    </source>
</evidence>
<comment type="caution">
    <text evidence="16">The sequence shown here is derived from an EMBL/GenBank/DDBJ whole genome shotgun (WGS) entry which is preliminary data.</text>
</comment>
<gene>
    <name evidence="16" type="ORF">RND71_032322</name>
</gene>
<evidence type="ECO:0000256" key="13">
    <source>
        <dbReference type="ARBA" id="ARBA00023136"/>
    </source>
</evidence>
<evidence type="ECO:0000256" key="7">
    <source>
        <dbReference type="ARBA" id="ARBA00022667"/>
    </source>
</evidence>
<dbReference type="PANTHER" id="PTHR23155">
    <property type="entry name" value="DISEASE RESISTANCE PROTEIN RP"/>
    <property type="match status" value="1"/>
</dbReference>
<evidence type="ECO:0000256" key="11">
    <source>
        <dbReference type="ARBA" id="ARBA00022840"/>
    </source>
</evidence>
<dbReference type="AlphaFoldDB" id="A0AAE1UZR2"/>
<dbReference type="InterPro" id="IPR036388">
    <property type="entry name" value="WH-like_DNA-bd_sf"/>
</dbReference>
<evidence type="ECO:0000313" key="17">
    <source>
        <dbReference type="Proteomes" id="UP001291623"/>
    </source>
</evidence>
<keyword evidence="13" id="KW-0472">Membrane</keyword>
<comment type="function">
    <text evidence="1">Confers resistance to late blight (Phytophthora infestans) races carrying the avirulence gene Avr1. Resistance proteins guard the plant against pathogens that contain an appropriate avirulence protein via an indirect interaction with this avirulence protein. That triggers a defense system including the hypersensitive response, which restricts the pathogen growth.</text>
</comment>
<keyword evidence="11" id="KW-0067">ATP-binding</keyword>
<evidence type="ECO:0000259" key="15">
    <source>
        <dbReference type="Pfam" id="PF23559"/>
    </source>
</evidence>
<dbReference type="InterPro" id="IPR044974">
    <property type="entry name" value="Disease_R_plants"/>
</dbReference>
<keyword evidence="7" id="KW-0381">Hypersensitive response</keyword>
<dbReference type="Gene3D" id="3.80.10.10">
    <property type="entry name" value="Ribonuclease Inhibitor"/>
    <property type="match status" value="1"/>
</dbReference>
<dbReference type="Proteomes" id="UP001291623">
    <property type="component" value="Unassembled WGS sequence"/>
</dbReference>
<feature type="domain" description="Disease resistance protein winged helix" evidence="15">
    <location>
        <begin position="374"/>
        <end position="445"/>
    </location>
</feature>
<reference evidence="16" key="1">
    <citation type="submission" date="2023-12" db="EMBL/GenBank/DDBJ databases">
        <title>Genome assembly of Anisodus tanguticus.</title>
        <authorList>
            <person name="Wang Y.-J."/>
        </authorList>
    </citation>
    <scope>NUCLEOTIDE SEQUENCE</scope>
    <source>
        <strain evidence="16">KB-2021</strain>
        <tissue evidence="16">Leaf</tissue>
    </source>
</reference>
<dbReference type="FunFam" id="1.10.10.10:FF:000322">
    <property type="entry name" value="Probable disease resistance protein At1g63360"/>
    <property type="match status" value="1"/>
</dbReference>
<keyword evidence="10" id="KW-0611">Plant defense</keyword>
<keyword evidence="12" id="KW-0175">Coiled coil</keyword>
<comment type="subcellular location">
    <subcellularLocation>
        <location evidence="3">Cytoplasm</location>
    </subcellularLocation>
    <subcellularLocation>
        <location evidence="2">Membrane</location>
        <topology evidence="2">Peripheral membrane protein</topology>
    </subcellularLocation>
</comment>
<keyword evidence="5" id="KW-0963">Cytoplasm</keyword>
<proteinExistence type="inferred from homology"/>
<evidence type="ECO:0000256" key="5">
    <source>
        <dbReference type="ARBA" id="ARBA00022490"/>
    </source>
</evidence>
<sequence>MLYENLKIFVIFRLLYLLLQYKRSGYGKALHLLSIANVAEQHEVGIFSVPLPSDENAGRLFAEVEIEMAAYAAVTSLMGSIHLISQSSLDLQEGNKEHLESLYVKVGSLLEFLDNSDNDLQKKVKDLAHEAEDEVESQVLLVMEKDEHVRTEANKRLLKILRQAIEDVVSVKEELSKQRKNDNLQAVYHLHGGSSSPRLHVSTLENDLVGYNIEQQHTRDQLRGQSFYLEVICIAGMGSLGKSTFANKMFSDPSIDQGIDKEEIENAELADHLQKCLKGRRYLIVVDDIWSMEAWDEIRMWFPENKNKSRITLLTTRDMKGLSSKRTLDEWKEVAQGVSSLVNVDDYQRCSRVLALSYNYLPSNLKACFLYFGVFAKASEISVKKLIRLWIAEGLFELRGLGELQKVAANLLHDLIDKNLVSVSKQSLDGKVKTCKIHDLLHDLCLVESESENFLYVSNPSISEPKRDCQWVSVHSKRGCFSPFLSYNKTHSIHFSSEKLDSSLKLKLDHFKLLRVLDLGILRFTSLPSELSHFVSLRYFTVMVSVVVQYLPIYKLLNLQSFIFLQDYRQSYNGIQLSNGIWKMSQLRHLHCRSIYLNSPPKISANDVQYRVLENLQSISGLSPFCCTKEIFEGIKKVKQLGISN</sequence>
<name>A0AAE1UZR2_9SOLA</name>
<dbReference type="InterPro" id="IPR002182">
    <property type="entry name" value="NB-ARC"/>
</dbReference>
<evidence type="ECO:0000256" key="4">
    <source>
        <dbReference type="ARBA" id="ARBA00008894"/>
    </source>
</evidence>
<dbReference type="InterPro" id="IPR058922">
    <property type="entry name" value="WHD_DRP"/>
</dbReference>